<name>A0ACC0C9F6_CATRO</name>
<keyword evidence="2" id="KW-1185">Reference proteome</keyword>
<dbReference type="EMBL" id="CM044701">
    <property type="protein sequence ID" value="KAI5681512.1"/>
    <property type="molecule type" value="Genomic_DNA"/>
</dbReference>
<reference evidence="2" key="1">
    <citation type="journal article" date="2023" name="Nat. Plants">
        <title>Single-cell RNA sequencing provides a high-resolution roadmap for understanding the multicellular compartmentation of specialized metabolism.</title>
        <authorList>
            <person name="Sun S."/>
            <person name="Shen X."/>
            <person name="Li Y."/>
            <person name="Li Y."/>
            <person name="Wang S."/>
            <person name="Li R."/>
            <person name="Zhang H."/>
            <person name="Shen G."/>
            <person name="Guo B."/>
            <person name="Wei J."/>
            <person name="Xu J."/>
            <person name="St-Pierre B."/>
            <person name="Chen S."/>
            <person name="Sun C."/>
        </authorList>
    </citation>
    <scope>NUCLEOTIDE SEQUENCE [LARGE SCALE GENOMIC DNA]</scope>
</reference>
<evidence type="ECO:0000313" key="1">
    <source>
        <dbReference type="EMBL" id="KAI5681512.1"/>
    </source>
</evidence>
<proteinExistence type="predicted"/>
<protein>
    <submittedName>
        <fullName evidence="1">Uncharacterized protein</fullName>
    </submittedName>
</protein>
<dbReference type="Proteomes" id="UP001060085">
    <property type="component" value="Linkage Group LG01"/>
</dbReference>
<organism evidence="1 2">
    <name type="scientific">Catharanthus roseus</name>
    <name type="common">Madagascar periwinkle</name>
    <name type="synonym">Vinca rosea</name>
    <dbReference type="NCBI Taxonomy" id="4058"/>
    <lineage>
        <taxon>Eukaryota</taxon>
        <taxon>Viridiplantae</taxon>
        <taxon>Streptophyta</taxon>
        <taxon>Embryophyta</taxon>
        <taxon>Tracheophyta</taxon>
        <taxon>Spermatophyta</taxon>
        <taxon>Magnoliopsida</taxon>
        <taxon>eudicotyledons</taxon>
        <taxon>Gunneridae</taxon>
        <taxon>Pentapetalae</taxon>
        <taxon>asterids</taxon>
        <taxon>lamiids</taxon>
        <taxon>Gentianales</taxon>
        <taxon>Apocynaceae</taxon>
        <taxon>Rauvolfioideae</taxon>
        <taxon>Vinceae</taxon>
        <taxon>Catharanthinae</taxon>
        <taxon>Catharanthus</taxon>
    </lineage>
</organism>
<evidence type="ECO:0000313" key="2">
    <source>
        <dbReference type="Proteomes" id="UP001060085"/>
    </source>
</evidence>
<sequence>MFPNNLTSSIRFRCSMEHTLNKFISNQGFVYFHVSSNASIKTQSSVLGNLYMAKWKTNSSIDKTHYSADVEIKENEILCENQHGLREKDRIHRLPGQPNGKVDLNVTAGVLFITTLQRLLMAPKICLSLAKWSTISLKNYQN</sequence>
<accession>A0ACC0C9F6</accession>
<gene>
    <name evidence="1" type="ORF">M9H77_02740</name>
</gene>
<comment type="caution">
    <text evidence="1">The sequence shown here is derived from an EMBL/GenBank/DDBJ whole genome shotgun (WGS) entry which is preliminary data.</text>
</comment>